<proteinExistence type="predicted"/>
<name>A0A4R6Q9T0_9FLAO</name>
<sequence>MNNENNYIEINRQSCNNRAKIHLEDKIATVYSIIAKKKNNS</sequence>
<dbReference type="EMBL" id="SNXR01000013">
    <property type="protein sequence ID" value="TDP59384.1"/>
    <property type="molecule type" value="Genomic_DNA"/>
</dbReference>
<dbReference type="Proteomes" id="UP000295260">
    <property type="component" value="Unassembled WGS sequence"/>
</dbReference>
<protein>
    <submittedName>
        <fullName evidence="1">Uncharacterized protein</fullName>
    </submittedName>
</protein>
<organism evidence="1 2">
    <name type="scientific">Flavobacterium dankookense</name>
    <dbReference type="NCBI Taxonomy" id="706186"/>
    <lineage>
        <taxon>Bacteria</taxon>
        <taxon>Pseudomonadati</taxon>
        <taxon>Bacteroidota</taxon>
        <taxon>Flavobacteriia</taxon>
        <taxon>Flavobacteriales</taxon>
        <taxon>Flavobacteriaceae</taxon>
        <taxon>Flavobacterium</taxon>
    </lineage>
</organism>
<gene>
    <name evidence="1" type="ORF">BC748_1633</name>
</gene>
<accession>A0A4R6Q9T0</accession>
<keyword evidence="2" id="KW-1185">Reference proteome</keyword>
<evidence type="ECO:0000313" key="2">
    <source>
        <dbReference type="Proteomes" id="UP000295260"/>
    </source>
</evidence>
<evidence type="ECO:0000313" key="1">
    <source>
        <dbReference type="EMBL" id="TDP59384.1"/>
    </source>
</evidence>
<reference evidence="1 2" key="1">
    <citation type="submission" date="2019-03" db="EMBL/GenBank/DDBJ databases">
        <title>Genomic Encyclopedia of Archaeal and Bacterial Type Strains, Phase II (KMG-II): from individual species to whole genera.</title>
        <authorList>
            <person name="Goeker M."/>
        </authorList>
    </citation>
    <scope>NUCLEOTIDE SEQUENCE [LARGE SCALE GENOMIC DNA]</scope>
    <source>
        <strain evidence="1 2">DSM 25687</strain>
    </source>
</reference>
<dbReference type="AlphaFoldDB" id="A0A4R6Q9T0"/>
<comment type="caution">
    <text evidence="1">The sequence shown here is derived from an EMBL/GenBank/DDBJ whole genome shotgun (WGS) entry which is preliminary data.</text>
</comment>